<organism evidence="2 3">
    <name type="scientific">Mucuna pruriens</name>
    <name type="common">Velvet bean</name>
    <name type="synonym">Dolichos pruriens</name>
    <dbReference type="NCBI Taxonomy" id="157652"/>
    <lineage>
        <taxon>Eukaryota</taxon>
        <taxon>Viridiplantae</taxon>
        <taxon>Streptophyta</taxon>
        <taxon>Embryophyta</taxon>
        <taxon>Tracheophyta</taxon>
        <taxon>Spermatophyta</taxon>
        <taxon>Magnoliopsida</taxon>
        <taxon>eudicotyledons</taxon>
        <taxon>Gunneridae</taxon>
        <taxon>Pentapetalae</taxon>
        <taxon>rosids</taxon>
        <taxon>fabids</taxon>
        <taxon>Fabales</taxon>
        <taxon>Fabaceae</taxon>
        <taxon>Papilionoideae</taxon>
        <taxon>50 kb inversion clade</taxon>
        <taxon>NPAAA clade</taxon>
        <taxon>indigoferoid/millettioid clade</taxon>
        <taxon>Phaseoleae</taxon>
        <taxon>Mucuna</taxon>
    </lineage>
</organism>
<dbReference type="AlphaFoldDB" id="A0A371H9H6"/>
<gene>
    <name evidence="2" type="ORF">CR513_17504</name>
</gene>
<evidence type="ECO:0008006" key="4">
    <source>
        <dbReference type="Google" id="ProtNLM"/>
    </source>
</evidence>
<dbReference type="SUPFAM" id="SSF57756">
    <property type="entry name" value="Retrovirus zinc finger-like domains"/>
    <property type="match status" value="1"/>
</dbReference>
<comment type="caution">
    <text evidence="2">The sequence shown here is derived from an EMBL/GenBank/DDBJ whole genome shotgun (WGS) entry which is preliminary data.</text>
</comment>
<dbReference type="Proteomes" id="UP000257109">
    <property type="component" value="Unassembled WGS sequence"/>
</dbReference>
<dbReference type="GO" id="GO:0003676">
    <property type="term" value="F:nucleic acid binding"/>
    <property type="evidence" value="ECO:0007669"/>
    <property type="project" value="InterPro"/>
</dbReference>
<proteinExistence type="predicted"/>
<keyword evidence="3" id="KW-1185">Reference proteome</keyword>
<feature type="region of interest" description="Disordered" evidence="1">
    <location>
        <begin position="151"/>
        <end position="172"/>
    </location>
</feature>
<evidence type="ECO:0000313" key="2">
    <source>
        <dbReference type="EMBL" id="RDX99429.1"/>
    </source>
</evidence>
<sequence>MWDVVENGQYIPIDDGVEIPKSSWNANQKTRASKDLKKLPMEELFGTFKVHEMELKKDKGQRKWKYIALKAQNTQKGSLSKAFKVDESYSEASKEECYNEERSTPCQNIKIESKWKNNTKKYTKEVKDKSQVVCYECKKLVHFKFECPSLEKEKEKEKKKPFSKKKKGLMAT</sequence>
<dbReference type="EMBL" id="QJKJ01003229">
    <property type="protein sequence ID" value="RDX99429.1"/>
    <property type="molecule type" value="Genomic_DNA"/>
</dbReference>
<accession>A0A371H9H6</accession>
<protein>
    <recommendedName>
        <fullName evidence="4">CCHC-type domain-containing protein</fullName>
    </recommendedName>
</protein>
<evidence type="ECO:0000256" key="1">
    <source>
        <dbReference type="SAM" id="MobiDB-lite"/>
    </source>
</evidence>
<feature type="compositionally biased region" description="Basic residues" evidence="1">
    <location>
        <begin position="161"/>
        <end position="172"/>
    </location>
</feature>
<reference evidence="2" key="1">
    <citation type="submission" date="2018-05" db="EMBL/GenBank/DDBJ databases">
        <title>Draft genome of Mucuna pruriens seed.</title>
        <authorList>
            <person name="Nnadi N.E."/>
            <person name="Vos R."/>
            <person name="Hasami M.H."/>
            <person name="Devisetty U.K."/>
            <person name="Aguiy J.C."/>
        </authorList>
    </citation>
    <scope>NUCLEOTIDE SEQUENCE [LARGE SCALE GENOMIC DNA]</scope>
    <source>
        <strain evidence="2">JCA_2017</strain>
    </source>
</reference>
<evidence type="ECO:0000313" key="3">
    <source>
        <dbReference type="Proteomes" id="UP000257109"/>
    </source>
</evidence>
<name>A0A371H9H6_MUCPR</name>
<dbReference type="InterPro" id="IPR036875">
    <property type="entry name" value="Znf_CCHC_sf"/>
</dbReference>
<dbReference type="GO" id="GO:0008270">
    <property type="term" value="F:zinc ion binding"/>
    <property type="evidence" value="ECO:0007669"/>
    <property type="project" value="InterPro"/>
</dbReference>
<feature type="non-terminal residue" evidence="2">
    <location>
        <position position="1"/>
    </location>
</feature>
<feature type="compositionally biased region" description="Basic and acidic residues" evidence="1">
    <location>
        <begin position="151"/>
        <end position="160"/>
    </location>
</feature>